<proteinExistence type="predicted"/>
<feature type="domain" description="HNH nuclease" evidence="1">
    <location>
        <begin position="139"/>
        <end position="165"/>
    </location>
</feature>
<evidence type="ECO:0000313" key="4">
    <source>
        <dbReference type="EMBL" id="CAB4132677.1"/>
    </source>
</evidence>
<dbReference type="InterPro" id="IPR003615">
    <property type="entry name" value="HNH_nuc"/>
</dbReference>
<dbReference type="Gene3D" id="3.90.75.20">
    <property type="match status" value="1"/>
</dbReference>
<dbReference type="EMBL" id="LR796149">
    <property type="protein sequence ID" value="CAB4121690.1"/>
    <property type="molecule type" value="Genomic_DNA"/>
</dbReference>
<dbReference type="InterPro" id="IPR044925">
    <property type="entry name" value="His-Me_finger_sf"/>
</dbReference>
<evidence type="ECO:0000313" key="3">
    <source>
        <dbReference type="EMBL" id="CAB4127131.1"/>
    </source>
</evidence>
<reference evidence="3" key="1">
    <citation type="submission" date="2020-04" db="EMBL/GenBank/DDBJ databases">
        <authorList>
            <person name="Chiriac C."/>
            <person name="Salcher M."/>
            <person name="Ghai R."/>
            <person name="Kavagutti S V."/>
        </authorList>
    </citation>
    <scope>NUCLEOTIDE SEQUENCE</scope>
</reference>
<dbReference type="EMBL" id="LR796264">
    <property type="protein sequence ID" value="CAB4132677.1"/>
    <property type="molecule type" value="Genomic_DNA"/>
</dbReference>
<dbReference type="Pfam" id="PF13392">
    <property type="entry name" value="HNH_3"/>
    <property type="match status" value="1"/>
</dbReference>
<gene>
    <name evidence="6" type="ORF">UFOVP1357_16</name>
    <name evidence="2" type="ORF">UFOVP18_56</name>
    <name evidence="4" type="ORF">UFOVP258_49</name>
    <name evidence="5" type="ORF">UFOVP502_41</name>
    <name evidence="3" type="ORF">UFOVP82_58</name>
</gene>
<evidence type="ECO:0000313" key="5">
    <source>
        <dbReference type="EMBL" id="CAB4146567.1"/>
    </source>
</evidence>
<evidence type="ECO:0000313" key="6">
    <source>
        <dbReference type="EMBL" id="CAB4199841.1"/>
    </source>
</evidence>
<name>A0A6J5KYJ5_9CAUD</name>
<accession>A0A6J5KYJ5</accession>
<organism evidence="3">
    <name type="scientific">uncultured Caudovirales phage</name>
    <dbReference type="NCBI Taxonomy" id="2100421"/>
    <lineage>
        <taxon>Viruses</taxon>
        <taxon>Duplodnaviria</taxon>
        <taxon>Heunggongvirae</taxon>
        <taxon>Uroviricota</taxon>
        <taxon>Caudoviricetes</taxon>
        <taxon>Peduoviridae</taxon>
        <taxon>Maltschvirus</taxon>
        <taxon>Maltschvirus maltsch</taxon>
    </lineage>
</organism>
<evidence type="ECO:0000313" key="2">
    <source>
        <dbReference type="EMBL" id="CAB4121690.1"/>
    </source>
</evidence>
<protein>
    <submittedName>
        <fullName evidence="3">HNH nuclease</fullName>
    </submittedName>
</protein>
<dbReference type="EMBL" id="LR796468">
    <property type="protein sequence ID" value="CAB4146567.1"/>
    <property type="molecule type" value="Genomic_DNA"/>
</dbReference>
<dbReference type="EMBL" id="LR796201">
    <property type="protein sequence ID" value="CAB4127131.1"/>
    <property type="molecule type" value="Genomic_DNA"/>
</dbReference>
<dbReference type="SUPFAM" id="SSF54060">
    <property type="entry name" value="His-Me finger endonucleases"/>
    <property type="match status" value="1"/>
</dbReference>
<sequence length="192" mass="23138">MKLCDTCNIEMDRPKATTCKYCVRRRVHLRYQEKHKERLKGYWRKYREDNKSDINKRARKLAKDNPERYHDFRQKTYRKKNNIPLDHPFRKNKNGEGNIDVMGYKTITVKGHPNQMDERGRIREHIYVVSNHLNRPLMKGESVHHKNGIRDDNRIENLELWSKSQPAGQRVEDKIAWAKEFLLSYGYKIIES</sequence>
<dbReference type="EMBL" id="LR797304">
    <property type="protein sequence ID" value="CAB4199841.1"/>
    <property type="molecule type" value="Genomic_DNA"/>
</dbReference>
<evidence type="ECO:0000259" key="1">
    <source>
        <dbReference type="Pfam" id="PF13392"/>
    </source>
</evidence>